<accession>A0ABR3NXF3</accession>
<comment type="caution">
    <text evidence="2">The sequence shown here is derived from an EMBL/GenBank/DDBJ whole genome shotgun (WGS) entry which is preliminary data.</text>
</comment>
<dbReference type="EMBL" id="JAYMGO010000001">
    <property type="protein sequence ID" value="KAL1281599.1"/>
    <property type="molecule type" value="Genomic_DNA"/>
</dbReference>
<reference evidence="2 3" key="1">
    <citation type="submission" date="2023-09" db="EMBL/GenBank/DDBJ databases">
        <authorList>
            <person name="Wang M."/>
        </authorList>
    </citation>
    <scope>NUCLEOTIDE SEQUENCE [LARGE SCALE GENOMIC DNA]</scope>
    <source>
        <strain evidence="2">GT-2023</strain>
        <tissue evidence="2">Liver</tissue>
    </source>
</reference>
<dbReference type="Proteomes" id="UP001558613">
    <property type="component" value="Unassembled WGS sequence"/>
</dbReference>
<feature type="compositionally biased region" description="Polar residues" evidence="1">
    <location>
        <begin position="25"/>
        <end position="34"/>
    </location>
</feature>
<feature type="region of interest" description="Disordered" evidence="1">
    <location>
        <begin position="1"/>
        <end position="77"/>
    </location>
</feature>
<evidence type="ECO:0000313" key="2">
    <source>
        <dbReference type="EMBL" id="KAL1281599.1"/>
    </source>
</evidence>
<sequence length="77" mass="8286">FSWTPGSSSPEPSCVSVKSDRSMPQAPNFSNEPVTSDPSISRSQRSSSAEPSYVSMKSDRSLPQPPNFSNEPVTPDP</sequence>
<feature type="non-terminal residue" evidence="2">
    <location>
        <position position="1"/>
    </location>
</feature>
<feature type="compositionally biased region" description="Low complexity" evidence="1">
    <location>
        <begin position="36"/>
        <end position="52"/>
    </location>
</feature>
<proteinExistence type="predicted"/>
<feature type="non-terminal residue" evidence="2">
    <location>
        <position position="77"/>
    </location>
</feature>
<gene>
    <name evidence="2" type="ORF">QQF64_000402</name>
</gene>
<protein>
    <submittedName>
        <fullName evidence="2">Uncharacterized protein</fullName>
    </submittedName>
</protein>
<feature type="compositionally biased region" description="Polar residues" evidence="1">
    <location>
        <begin position="67"/>
        <end position="77"/>
    </location>
</feature>
<name>A0ABR3NXF3_9TELE</name>
<keyword evidence="3" id="KW-1185">Reference proteome</keyword>
<feature type="compositionally biased region" description="Polar residues" evidence="1">
    <location>
        <begin position="1"/>
        <end position="11"/>
    </location>
</feature>
<evidence type="ECO:0000256" key="1">
    <source>
        <dbReference type="SAM" id="MobiDB-lite"/>
    </source>
</evidence>
<evidence type="ECO:0000313" key="3">
    <source>
        <dbReference type="Proteomes" id="UP001558613"/>
    </source>
</evidence>
<organism evidence="2 3">
    <name type="scientific">Cirrhinus molitorella</name>
    <name type="common">mud carp</name>
    <dbReference type="NCBI Taxonomy" id="172907"/>
    <lineage>
        <taxon>Eukaryota</taxon>
        <taxon>Metazoa</taxon>
        <taxon>Chordata</taxon>
        <taxon>Craniata</taxon>
        <taxon>Vertebrata</taxon>
        <taxon>Euteleostomi</taxon>
        <taxon>Actinopterygii</taxon>
        <taxon>Neopterygii</taxon>
        <taxon>Teleostei</taxon>
        <taxon>Ostariophysi</taxon>
        <taxon>Cypriniformes</taxon>
        <taxon>Cyprinidae</taxon>
        <taxon>Labeoninae</taxon>
        <taxon>Labeonini</taxon>
        <taxon>Cirrhinus</taxon>
    </lineage>
</organism>